<name>A0A0K1P5X3_9MOLU</name>
<organism evidence="1 2">
    <name type="scientific">Spiroplasma turonicum</name>
    <dbReference type="NCBI Taxonomy" id="216946"/>
    <lineage>
        <taxon>Bacteria</taxon>
        <taxon>Bacillati</taxon>
        <taxon>Mycoplasmatota</taxon>
        <taxon>Mollicutes</taxon>
        <taxon>Entomoplasmatales</taxon>
        <taxon>Spiroplasmataceae</taxon>
        <taxon>Spiroplasma</taxon>
    </lineage>
</organism>
<evidence type="ECO:0000313" key="1">
    <source>
        <dbReference type="EMBL" id="AKU79660.1"/>
    </source>
</evidence>
<accession>A0A0K1P5X3</accession>
<keyword evidence="2" id="KW-1185">Reference proteome</keyword>
<protein>
    <submittedName>
        <fullName evidence="1">Uncharacterized protein</fullName>
    </submittedName>
</protein>
<dbReference type="Proteomes" id="UP000067243">
    <property type="component" value="Chromosome"/>
</dbReference>
<proteinExistence type="predicted"/>
<reference evidence="1 2" key="1">
    <citation type="journal article" date="2015" name="Genome Announc.">
        <title>Complete Genome Sequence of Spiroplasma turonicum Strain Tab4cT, a Parasite of a Horse Fly, Haematopota sp. (Diptera: Tabanidae).</title>
        <authorList>
            <person name="Davis R.E."/>
            <person name="Shao J."/>
            <person name="Zhao Y."/>
            <person name="Gasparich G.E."/>
            <person name="Gaynor B.J."/>
            <person name="Donofrio N."/>
        </authorList>
    </citation>
    <scope>NUCLEOTIDE SEQUENCE [LARGE SCALE GENOMIC DNA]</scope>
    <source>
        <strain evidence="1 2">Tab4c</strain>
    </source>
</reference>
<gene>
    <name evidence="1" type="ORF">STURON_00414</name>
</gene>
<dbReference type="KEGG" id="stur:STURON_00414"/>
<evidence type="ECO:0000313" key="2">
    <source>
        <dbReference type="Proteomes" id="UP000067243"/>
    </source>
</evidence>
<dbReference type="EMBL" id="CP012328">
    <property type="protein sequence ID" value="AKU79660.1"/>
    <property type="molecule type" value="Genomic_DNA"/>
</dbReference>
<dbReference type="AlphaFoldDB" id="A0A0K1P5X3"/>
<dbReference type="PATRIC" id="fig|216946.3.peg.413"/>
<dbReference type="RefSeq" id="WP_075048254.1">
    <property type="nucleotide sequence ID" value="NZ_CP012328.1"/>
</dbReference>
<dbReference type="STRING" id="216946.STURO_v1c04120"/>
<dbReference type="OrthoDB" id="391313at2"/>
<sequence length="186" mass="21273">MRRKLMMLNLFCTSNLFLTNIISCSVDNVKELQYKEGKNNNDVVKLLNSNLSYISSSKEKIEIANGKLKKDYFDTDYKLYYDEFGREIIEDKMEGTLIYIDGQSTVPNKSTLSSYISDIFIGLDTLKNELIGTIFDGNLTTFSLSIKGKKDSSELELFVLKLNYTFNSEYSSLKGVKILQKQITLI</sequence>